<dbReference type="InterPro" id="IPR050595">
    <property type="entry name" value="Bact_response_regulator"/>
</dbReference>
<sequence>MNLPVSAVSDSLTNQMIAAMETIVVVEDETLVLELLVEILEDFGYRVRAFATADEAWQHIVNRPFPLKLLITDLQMPGEIDGVELVNRVHTRNPETPVIVASGFHGAANSLCDKKVHWLGKPFSMDKLKGICEKLAPPPTQS</sequence>
<dbReference type="SMART" id="SM00448">
    <property type="entry name" value="REC"/>
    <property type="match status" value="1"/>
</dbReference>
<keyword evidence="1 2" id="KW-0597">Phosphoprotein</keyword>
<evidence type="ECO:0000313" key="5">
    <source>
        <dbReference type="EMBL" id="WNC11592.1"/>
    </source>
</evidence>
<protein>
    <submittedName>
        <fullName evidence="5">Response regulator</fullName>
    </submittedName>
</protein>
<accession>A0AAJ6MUV2</accession>
<evidence type="ECO:0000256" key="1">
    <source>
        <dbReference type="ARBA" id="ARBA00022553"/>
    </source>
</evidence>
<proteinExistence type="predicted"/>
<keyword evidence="6" id="KW-1185">Reference proteome</keyword>
<dbReference type="Proteomes" id="UP000620025">
    <property type="component" value="Unassembled WGS sequence"/>
</dbReference>
<organism evidence="5 7">
    <name type="scientific">Pseudomonas coleopterorum</name>
    <dbReference type="NCBI Taxonomy" id="1605838"/>
    <lineage>
        <taxon>Bacteria</taxon>
        <taxon>Pseudomonadati</taxon>
        <taxon>Pseudomonadota</taxon>
        <taxon>Gammaproteobacteria</taxon>
        <taxon>Pseudomonadales</taxon>
        <taxon>Pseudomonadaceae</taxon>
        <taxon>Pseudomonas</taxon>
    </lineage>
</organism>
<evidence type="ECO:0000313" key="7">
    <source>
        <dbReference type="Proteomes" id="UP001258207"/>
    </source>
</evidence>
<reference evidence="4 6" key="1">
    <citation type="journal article" date="2020" name="FEMS Microbiol. Ecol.">
        <title>Temporal dynamics of bacterial communities during seed development and maturation.</title>
        <authorList>
            <person name="Chesneau G."/>
            <person name="Torres-Cortes G."/>
            <person name="Briand M."/>
            <person name="Darrasse A."/>
            <person name="Preveaux A."/>
            <person name="Marais C."/>
            <person name="Jacques M.A."/>
            <person name="Shade A."/>
            <person name="Barret M."/>
        </authorList>
    </citation>
    <scope>NUCLEOTIDE SEQUENCE [LARGE SCALE GENOMIC DNA]</scope>
    <source>
        <strain evidence="4 6">CFBP13599</strain>
    </source>
</reference>
<dbReference type="PROSITE" id="PS50110">
    <property type="entry name" value="RESPONSE_REGULATORY"/>
    <property type="match status" value="1"/>
</dbReference>
<dbReference type="AlphaFoldDB" id="A0AAJ6MUV2"/>
<reference evidence="5" key="2">
    <citation type="submission" date="2023-09" db="EMBL/GenBank/DDBJ databases">
        <title>First report of Pseudomonas coleopterorum DJ13 causing leaf spot on Rhododendron pulchrum Sweet in China.</title>
        <authorList>
            <person name="Zhang Y."/>
        </authorList>
    </citation>
    <scope>NUCLEOTIDE SEQUENCE</scope>
    <source>
        <strain evidence="5">DJ13</strain>
    </source>
</reference>
<dbReference type="SUPFAM" id="SSF52172">
    <property type="entry name" value="CheY-like"/>
    <property type="match status" value="1"/>
</dbReference>
<dbReference type="EMBL" id="JACYWZ010000003">
    <property type="protein sequence ID" value="MBD8769648.1"/>
    <property type="molecule type" value="Genomic_DNA"/>
</dbReference>
<dbReference type="GO" id="GO:0000160">
    <property type="term" value="P:phosphorelay signal transduction system"/>
    <property type="evidence" value="ECO:0007669"/>
    <property type="project" value="InterPro"/>
</dbReference>
<dbReference type="EMBL" id="CP134081">
    <property type="protein sequence ID" value="WNC11592.1"/>
    <property type="molecule type" value="Genomic_DNA"/>
</dbReference>
<dbReference type="PANTHER" id="PTHR44591:SF3">
    <property type="entry name" value="RESPONSE REGULATORY DOMAIN-CONTAINING PROTEIN"/>
    <property type="match status" value="1"/>
</dbReference>
<gene>
    <name evidence="4" type="ORF">IFT38_08845</name>
    <name evidence="5" type="ORF">RI108_09375</name>
</gene>
<evidence type="ECO:0000256" key="2">
    <source>
        <dbReference type="PROSITE-ProRule" id="PRU00169"/>
    </source>
</evidence>
<feature type="modified residue" description="4-aspartylphosphate" evidence="2">
    <location>
        <position position="73"/>
    </location>
</feature>
<dbReference type="RefSeq" id="WP_192066996.1">
    <property type="nucleotide sequence ID" value="NZ_CP134081.1"/>
</dbReference>
<dbReference type="InterPro" id="IPR011006">
    <property type="entry name" value="CheY-like_superfamily"/>
</dbReference>
<name>A0AAJ6MUV2_9PSED</name>
<dbReference type="Proteomes" id="UP001258207">
    <property type="component" value="Chromosome"/>
</dbReference>
<dbReference type="Gene3D" id="3.40.50.2300">
    <property type="match status" value="1"/>
</dbReference>
<evidence type="ECO:0000259" key="3">
    <source>
        <dbReference type="PROSITE" id="PS50110"/>
    </source>
</evidence>
<evidence type="ECO:0000313" key="4">
    <source>
        <dbReference type="EMBL" id="MBD8769648.1"/>
    </source>
</evidence>
<dbReference type="PANTHER" id="PTHR44591">
    <property type="entry name" value="STRESS RESPONSE REGULATOR PROTEIN 1"/>
    <property type="match status" value="1"/>
</dbReference>
<dbReference type="Pfam" id="PF00072">
    <property type="entry name" value="Response_reg"/>
    <property type="match status" value="1"/>
</dbReference>
<feature type="domain" description="Response regulatory" evidence="3">
    <location>
        <begin position="22"/>
        <end position="136"/>
    </location>
</feature>
<evidence type="ECO:0000313" key="6">
    <source>
        <dbReference type="Proteomes" id="UP000620025"/>
    </source>
</evidence>
<dbReference type="InterPro" id="IPR001789">
    <property type="entry name" value="Sig_transdc_resp-reg_receiver"/>
</dbReference>